<protein>
    <recommendedName>
        <fullName evidence="3">WXG100 family type VII secretion target</fullName>
    </recommendedName>
</protein>
<sequence length="402" mass="44434">MSEGFLARSEQIAGLGLLAEQISIDTMASHRYISDHAGLSSNIPGQILQRLAPFIAHYQEYTRTRQVHLSTNCGYIGSELRKAAWLYDDQEKKNYDALNAHTELIPVPIPRAGTSETPAVGNVQVYGSAADYGSPSGIDYPPPNPAVDDTRETIDEAAGWLGEVDRTIFELTGWSPLNEATLPISGNWNEIRRLGEAFDIAGRAMEAAAESLENGVLRVDEYWDGRAAQAFSDYSKRQIAAMYWEGPCGRTIHALAEAITEQIRNGVRTVVRKLVEMLEAEVDLGSGRSAMKVALKKIPIVGTAWQIESIIEILWKTMDLTMDLVRKIEDVVDRFAQFLDAITDPEGQINQSIERHLEPFNDALDRGKVAVDTAKTADITPVIFTPDERFSVGEGTQPWQDA</sequence>
<evidence type="ECO:0000313" key="2">
    <source>
        <dbReference type="Proteomes" id="UP000198327"/>
    </source>
</evidence>
<proteinExistence type="predicted"/>
<accession>A0A239LE14</accession>
<dbReference type="STRING" id="398843.A3K89_18885"/>
<reference evidence="2" key="1">
    <citation type="submission" date="2017-06" db="EMBL/GenBank/DDBJ databases">
        <authorList>
            <person name="Varghese N."/>
            <person name="Submissions S."/>
        </authorList>
    </citation>
    <scope>NUCLEOTIDE SEQUENCE [LARGE SCALE GENOMIC DNA]</scope>
    <source>
        <strain evidence="2">JCM 23211</strain>
    </source>
</reference>
<dbReference type="RefSeq" id="WP_089249537.1">
    <property type="nucleotide sequence ID" value="NZ_FZOW01000012.1"/>
</dbReference>
<evidence type="ECO:0000313" key="1">
    <source>
        <dbReference type="EMBL" id="SNT27774.1"/>
    </source>
</evidence>
<evidence type="ECO:0008006" key="3">
    <source>
        <dbReference type="Google" id="ProtNLM"/>
    </source>
</evidence>
<dbReference type="EMBL" id="FZOW01000012">
    <property type="protein sequence ID" value="SNT27774.1"/>
    <property type="molecule type" value="Genomic_DNA"/>
</dbReference>
<name>A0A239LE14_9NOCA</name>
<organism evidence="1 2">
    <name type="scientific">Rhodococcoides kyotonense</name>
    <dbReference type="NCBI Taxonomy" id="398843"/>
    <lineage>
        <taxon>Bacteria</taxon>
        <taxon>Bacillati</taxon>
        <taxon>Actinomycetota</taxon>
        <taxon>Actinomycetes</taxon>
        <taxon>Mycobacteriales</taxon>
        <taxon>Nocardiaceae</taxon>
        <taxon>Rhodococcoides</taxon>
    </lineage>
</organism>
<dbReference type="OrthoDB" id="4763534at2"/>
<dbReference type="AlphaFoldDB" id="A0A239LE14"/>
<dbReference type="Proteomes" id="UP000198327">
    <property type="component" value="Unassembled WGS sequence"/>
</dbReference>
<gene>
    <name evidence="1" type="ORF">SAMN05421642_112186</name>
</gene>
<keyword evidence="2" id="KW-1185">Reference proteome</keyword>